<keyword evidence="5 7" id="KW-0573">Peptidoglycan synthesis</keyword>
<dbReference type="PROSITE" id="PS52029">
    <property type="entry name" value="LD_TPASE"/>
    <property type="match status" value="1"/>
</dbReference>
<evidence type="ECO:0000256" key="4">
    <source>
        <dbReference type="ARBA" id="ARBA00022960"/>
    </source>
</evidence>
<dbReference type="SUPFAM" id="SSF141523">
    <property type="entry name" value="L,D-transpeptidase catalytic domain-like"/>
    <property type="match status" value="1"/>
</dbReference>
<comment type="pathway">
    <text evidence="1 7">Cell wall biogenesis; peptidoglycan biosynthesis.</text>
</comment>
<dbReference type="Pfam" id="PF03734">
    <property type="entry name" value="YkuD"/>
    <property type="match status" value="1"/>
</dbReference>
<accession>A0ABT4L920</accession>
<dbReference type="Proteomes" id="UP001144347">
    <property type="component" value="Unassembled WGS sequence"/>
</dbReference>
<protein>
    <submittedName>
        <fullName evidence="9">L,D-transpeptidase family protein</fullName>
    </submittedName>
</protein>
<evidence type="ECO:0000313" key="9">
    <source>
        <dbReference type="EMBL" id="MCZ4244403.1"/>
    </source>
</evidence>
<dbReference type="Pfam" id="PF20142">
    <property type="entry name" value="Scaffold"/>
    <property type="match status" value="1"/>
</dbReference>
<keyword evidence="4 7" id="KW-0133">Cell shape</keyword>
<dbReference type="InterPro" id="IPR052905">
    <property type="entry name" value="LD-transpeptidase_YkuD-like"/>
</dbReference>
<feature type="domain" description="L,D-TPase catalytic" evidence="8">
    <location>
        <begin position="241"/>
        <end position="442"/>
    </location>
</feature>
<comment type="similarity">
    <text evidence="2">Belongs to the YkuD family.</text>
</comment>
<dbReference type="CDD" id="cd16913">
    <property type="entry name" value="YkuD_like"/>
    <property type="match status" value="1"/>
</dbReference>
<dbReference type="EMBL" id="JAPWGM010000003">
    <property type="protein sequence ID" value="MCZ4244403.1"/>
    <property type="molecule type" value="Genomic_DNA"/>
</dbReference>
<dbReference type="InterPro" id="IPR038063">
    <property type="entry name" value="Transpep_catalytic_dom"/>
</dbReference>
<feature type="active site" description="Proton donor/acceptor" evidence="7">
    <location>
        <position position="395"/>
    </location>
</feature>
<evidence type="ECO:0000256" key="6">
    <source>
        <dbReference type="ARBA" id="ARBA00023316"/>
    </source>
</evidence>
<proteinExistence type="inferred from homology"/>
<dbReference type="PANTHER" id="PTHR41533">
    <property type="entry name" value="L,D-TRANSPEPTIDASE HI_1667-RELATED"/>
    <property type="match status" value="1"/>
</dbReference>
<dbReference type="Gene3D" id="2.40.440.10">
    <property type="entry name" value="L,D-transpeptidase catalytic domain-like"/>
    <property type="match status" value="1"/>
</dbReference>
<dbReference type="InterPro" id="IPR005490">
    <property type="entry name" value="LD_TPept_cat_dom"/>
</dbReference>
<evidence type="ECO:0000256" key="7">
    <source>
        <dbReference type="PROSITE-ProRule" id="PRU01373"/>
    </source>
</evidence>
<evidence type="ECO:0000256" key="1">
    <source>
        <dbReference type="ARBA" id="ARBA00004752"/>
    </source>
</evidence>
<comment type="caution">
    <text evidence="9">The sequence shown here is derived from an EMBL/GenBank/DDBJ whole genome shotgun (WGS) entry which is preliminary data.</text>
</comment>
<evidence type="ECO:0000256" key="3">
    <source>
        <dbReference type="ARBA" id="ARBA00022679"/>
    </source>
</evidence>
<dbReference type="RefSeq" id="WP_269427472.1">
    <property type="nucleotide sequence ID" value="NZ_JAPWGM010000003.1"/>
</dbReference>
<keyword evidence="3" id="KW-0808">Transferase</keyword>
<keyword evidence="6 7" id="KW-0961">Cell wall biogenesis/degradation</keyword>
<dbReference type="PANTHER" id="PTHR41533:SF2">
    <property type="entry name" value="BLR7131 PROTEIN"/>
    <property type="match status" value="1"/>
</dbReference>
<feature type="active site" description="Nucleophile" evidence="7">
    <location>
        <position position="414"/>
    </location>
</feature>
<name>A0ABT4L920_9SPHI</name>
<evidence type="ECO:0000313" key="10">
    <source>
        <dbReference type="Proteomes" id="UP001144347"/>
    </source>
</evidence>
<organism evidence="9 10">
    <name type="scientific">Pedobacter punctiformis</name>
    <dbReference type="NCBI Taxonomy" id="3004097"/>
    <lineage>
        <taxon>Bacteria</taxon>
        <taxon>Pseudomonadati</taxon>
        <taxon>Bacteroidota</taxon>
        <taxon>Sphingobacteriia</taxon>
        <taxon>Sphingobacteriales</taxon>
        <taxon>Sphingobacteriaceae</taxon>
        <taxon>Pedobacter</taxon>
    </lineage>
</organism>
<reference evidence="9" key="1">
    <citation type="submission" date="2022-12" db="EMBL/GenBank/DDBJ databases">
        <title>Genome sequence of HCMS5-2.</title>
        <authorList>
            <person name="Woo H."/>
        </authorList>
    </citation>
    <scope>NUCLEOTIDE SEQUENCE</scope>
    <source>
        <strain evidence="9">HCMS5-2</strain>
    </source>
</reference>
<evidence type="ECO:0000259" key="8">
    <source>
        <dbReference type="PROSITE" id="PS52029"/>
    </source>
</evidence>
<gene>
    <name evidence="9" type="ORF">O0955_10355</name>
</gene>
<keyword evidence="10" id="KW-1185">Reference proteome</keyword>
<evidence type="ECO:0000256" key="2">
    <source>
        <dbReference type="ARBA" id="ARBA00005992"/>
    </source>
</evidence>
<evidence type="ECO:0000256" key="5">
    <source>
        <dbReference type="ARBA" id="ARBA00022984"/>
    </source>
</evidence>
<dbReference type="InterPro" id="IPR045380">
    <property type="entry name" value="LD_TPept_scaffold_dom"/>
</dbReference>
<sequence length="518" mass="60879">MKTLRLLILPCILIYLFAFKKEENLGQQLAKCLQNELYSQLDSSALDSVFVKTLDSLSFKLVNSKSLKKYYKDAGYSPNFILKFYENKELDSLTNYLNNSVIHGFNPKIFSVGEIKSLIEKLKLNNFKKVGDTYPTIAKLDILCADAYINYINYLKFGTVNPRKVIQDYYISIKQPDSLFIPGLLNSENITDTLRGVQNTSKQYTALQTEYLKCKNDSLRKMLAVNMERLRWRLPEMNSTSYVQVNIPDFKLVYFNNQDTLTSMKVCVGEQKDRDYEEKMKIYNKTGDFEDRPSNHETPILVSNINSLYTNPVWNIPESIAKTEVYDAVRKNRYYLKKSNIKVYYKDELMDPMEIRWWKYDRDKLPFTFVQESGLKNSLGKLKFAFPNRFSVYLHDTNYKNGFKLKNRAISHGCIRVEKPLKLAELLVSDQEKYNKMRIEVGYKPLDSAYMSLYENKVKAIAKSSDDYKLKTMRFVPKQETPILITYFTAWYQNNKIEYRSDVYGLDEKLWVAMKKFR</sequence>